<keyword evidence="2" id="KW-1185">Reference proteome</keyword>
<name>A0ABN7B0W8_9HEMI</name>
<reference evidence="1 2" key="1">
    <citation type="submission" date="2023-09" db="EMBL/GenBank/DDBJ databases">
        <title>Nesidiocoris tenuis whole genome shotgun sequence.</title>
        <authorList>
            <person name="Shibata T."/>
            <person name="Shimoda M."/>
            <person name="Kobayashi T."/>
            <person name="Uehara T."/>
        </authorList>
    </citation>
    <scope>NUCLEOTIDE SEQUENCE [LARGE SCALE GENOMIC DNA]</scope>
    <source>
        <strain evidence="1 2">Japan</strain>
    </source>
</reference>
<sequence length="78" mass="8567">MNISAGDLILLFGVHRLGLTNNATAVEAATSVHMSRPLDQHRYEPQVAVLTVSRRPIISRMATSPRQEPYDNTGLPNV</sequence>
<gene>
    <name evidence="1" type="ORF">NTJ_10692</name>
</gene>
<evidence type="ECO:0000313" key="2">
    <source>
        <dbReference type="Proteomes" id="UP001307889"/>
    </source>
</evidence>
<evidence type="ECO:0000313" key="1">
    <source>
        <dbReference type="EMBL" id="BES97878.1"/>
    </source>
</evidence>
<proteinExistence type="predicted"/>
<organism evidence="1 2">
    <name type="scientific">Nesidiocoris tenuis</name>
    <dbReference type="NCBI Taxonomy" id="355587"/>
    <lineage>
        <taxon>Eukaryota</taxon>
        <taxon>Metazoa</taxon>
        <taxon>Ecdysozoa</taxon>
        <taxon>Arthropoda</taxon>
        <taxon>Hexapoda</taxon>
        <taxon>Insecta</taxon>
        <taxon>Pterygota</taxon>
        <taxon>Neoptera</taxon>
        <taxon>Paraneoptera</taxon>
        <taxon>Hemiptera</taxon>
        <taxon>Heteroptera</taxon>
        <taxon>Panheteroptera</taxon>
        <taxon>Cimicomorpha</taxon>
        <taxon>Miridae</taxon>
        <taxon>Dicyphina</taxon>
        <taxon>Nesidiocoris</taxon>
    </lineage>
</organism>
<protein>
    <submittedName>
        <fullName evidence="1">Uncharacterized protein</fullName>
    </submittedName>
</protein>
<accession>A0ABN7B0W8</accession>
<dbReference type="EMBL" id="AP028916">
    <property type="protein sequence ID" value="BES97878.1"/>
    <property type="molecule type" value="Genomic_DNA"/>
</dbReference>
<dbReference type="Proteomes" id="UP001307889">
    <property type="component" value="Chromosome 8"/>
</dbReference>